<dbReference type="SUPFAM" id="SSF110849">
    <property type="entry name" value="ParB/Sulfiredoxin"/>
    <property type="match status" value="1"/>
</dbReference>
<dbReference type="PANTHER" id="PTHR33375:SF1">
    <property type="entry name" value="CHROMOSOME-PARTITIONING PROTEIN PARB-RELATED"/>
    <property type="match status" value="1"/>
</dbReference>
<dbReference type="Proteomes" id="UP000440978">
    <property type="component" value="Unassembled WGS sequence"/>
</dbReference>
<dbReference type="RefSeq" id="WP_155216853.1">
    <property type="nucleotide sequence ID" value="NZ_WNHB01000004.1"/>
</dbReference>
<evidence type="ECO:0000256" key="4">
    <source>
        <dbReference type="ARBA" id="ARBA00022829"/>
    </source>
</evidence>
<gene>
    <name evidence="8" type="ORF">GMB86_03415</name>
</gene>
<dbReference type="GO" id="GO:0009295">
    <property type="term" value="C:nucleoid"/>
    <property type="evidence" value="ECO:0007669"/>
    <property type="project" value="UniProtKB-SubCell"/>
</dbReference>
<dbReference type="InterPro" id="IPR041468">
    <property type="entry name" value="HTH_ParB/Spo0J"/>
</dbReference>
<dbReference type="InterPro" id="IPR004437">
    <property type="entry name" value="ParB/RepB/Spo0J"/>
</dbReference>
<organism evidence="8 9">
    <name type="scientific">Terrilactibacillus tamarindi</name>
    <dbReference type="NCBI Taxonomy" id="2599694"/>
    <lineage>
        <taxon>Bacteria</taxon>
        <taxon>Bacillati</taxon>
        <taxon>Bacillota</taxon>
        <taxon>Bacilli</taxon>
        <taxon>Bacillales</taxon>
        <taxon>Bacillaceae</taxon>
        <taxon>Terrilactibacillus</taxon>
    </lineage>
</organism>
<sequence length="287" mass="32749">MNKALGKGISAFFPDSLPQEEDVYAIQDISINDIRPNPYQPRKSFDESSLQDLKNSILEHGIIQPIIVRKGLKGFDIVAGERRYRAAVEAKLKSIPAIIKELSDKQMMEIALIENLQREDLNPIEEAIAYKKLMEGLEITQEELAKKVGKSRPHITNHLRLLQLSQPVQSLIAEGKLSMGQGRTLLGLKNKKKLPTLVEKVIKENMNVRQLEELIQKLNNHVPRETSRKVTMKLDPVLREKVTVLRERFGTSVLIKQAKNKDKGKIEIEYYSQDDLSRLIELLEGQE</sequence>
<comment type="caution">
    <text evidence="8">The sequence shown here is derived from an EMBL/GenBank/DDBJ whole genome shotgun (WGS) entry which is preliminary data.</text>
</comment>
<dbReference type="GO" id="GO:0045881">
    <property type="term" value="P:positive regulation of sporulation resulting in formation of a cellular spore"/>
    <property type="evidence" value="ECO:0007669"/>
    <property type="project" value="TreeGrafter"/>
</dbReference>
<dbReference type="Gene3D" id="1.10.10.2830">
    <property type="match status" value="1"/>
</dbReference>
<dbReference type="InterPro" id="IPR057240">
    <property type="entry name" value="ParB_dimer_C"/>
</dbReference>
<evidence type="ECO:0000313" key="8">
    <source>
        <dbReference type="EMBL" id="MTT31063.1"/>
    </source>
</evidence>
<feature type="domain" description="ParB-like N-terminal" evidence="7">
    <location>
        <begin position="27"/>
        <end position="116"/>
    </location>
</feature>
<evidence type="ECO:0000256" key="6">
    <source>
        <dbReference type="SAM" id="Coils"/>
    </source>
</evidence>
<dbReference type="InterPro" id="IPR036086">
    <property type="entry name" value="ParB/Sulfiredoxin_sf"/>
</dbReference>
<dbReference type="Pfam" id="PF02195">
    <property type="entry name" value="ParB_N"/>
    <property type="match status" value="1"/>
</dbReference>
<accession>A0A6N8CPM3</accession>
<keyword evidence="4" id="KW-0159">Chromosome partition</keyword>
<dbReference type="SMART" id="SM00470">
    <property type="entry name" value="ParB"/>
    <property type="match status" value="1"/>
</dbReference>
<dbReference type="GO" id="GO:0007059">
    <property type="term" value="P:chromosome segregation"/>
    <property type="evidence" value="ECO:0007669"/>
    <property type="project" value="UniProtKB-KW"/>
</dbReference>
<dbReference type="OrthoDB" id="9802051at2"/>
<protein>
    <submittedName>
        <fullName evidence="8">ParB/RepB/Spo0J family partition protein</fullName>
    </submittedName>
</protein>
<dbReference type="EMBL" id="WNHB01000004">
    <property type="protein sequence ID" value="MTT31063.1"/>
    <property type="molecule type" value="Genomic_DNA"/>
</dbReference>
<evidence type="ECO:0000313" key="9">
    <source>
        <dbReference type="Proteomes" id="UP000440978"/>
    </source>
</evidence>
<dbReference type="SUPFAM" id="SSF109709">
    <property type="entry name" value="KorB DNA-binding domain-like"/>
    <property type="match status" value="1"/>
</dbReference>
<name>A0A6N8CPM3_9BACI</name>
<reference evidence="8 9" key="1">
    <citation type="submission" date="2019-11" db="EMBL/GenBank/DDBJ databases">
        <title>Terrilactibacillus tamarindus sp. nov. BCM23-1 isolated from bark of Tamarindus indica.</title>
        <authorList>
            <person name="Kingkaew E."/>
            <person name="Tanasupawat S."/>
        </authorList>
    </citation>
    <scope>NUCLEOTIDE SEQUENCE [LARGE SCALE GENOMIC DNA]</scope>
    <source>
        <strain evidence="8 9">BCM23-1</strain>
    </source>
</reference>
<evidence type="ECO:0000256" key="3">
    <source>
        <dbReference type="ARBA" id="ARBA00022490"/>
    </source>
</evidence>
<evidence type="ECO:0000256" key="1">
    <source>
        <dbReference type="ARBA" id="ARBA00004453"/>
    </source>
</evidence>
<dbReference type="Pfam" id="PF23552">
    <property type="entry name" value="ParB_C"/>
    <property type="match status" value="1"/>
</dbReference>
<evidence type="ECO:0000256" key="2">
    <source>
        <dbReference type="ARBA" id="ARBA00006295"/>
    </source>
</evidence>
<comment type="subcellular location">
    <subcellularLocation>
        <location evidence="1">Cytoplasm</location>
        <location evidence="1">Nucleoid</location>
    </subcellularLocation>
</comment>
<dbReference type="InterPro" id="IPR050336">
    <property type="entry name" value="Chromosome_partition/occlusion"/>
</dbReference>
<dbReference type="InterPro" id="IPR003115">
    <property type="entry name" value="ParB_N"/>
</dbReference>
<comment type="similarity">
    <text evidence="2">Belongs to the ParB family.</text>
</comment>
<keyword evidence="3" id="KW-0963">Cytoplasm</keyword>
<dbReference type="Gene3D" id="3.90.1530.30">
    <property type="match status" value="1"/>
</dbReference>
<proteinExistence type="inferred from homology"/>
<keyword evidence="5" id="KW-0238">DNA-binding</keyword>
<dbReference type="FunFam" id="1.10.10.2830:FF:000001">
    <property type="entry name" value="Chromosome partitioning protein ParB"/>
    <property type="match status" value="1"/>
</dbReference>
<dbReference type="CDD" id="cd16393">
    <property type="entry name" value="SPO0J_N"/>
    <property type="match status" value="1"/>
</dbReference>
<dbReference type="AlphaFoldDB" id="A0A6N8CPM3"/>
<keyword evidence="9" id="KW-1185">Reference proteome</keyword>
<dbReference type="PANTHER" id="PTHR33375">
    <property type="entry name" value="CHROMOSOME-PARTITIONING PROTEIN PARB-RELATED"/>
    <property type="match status" value="1"/>
</dbReference>
<dbReference type="GO" id="GO:0003677">
    <property type="term" value="F:DNA binding"/>
    <property type="evidence" value="ECO:0007669"/>
    <property type="project" value="UniProtKB-KW"/>
</dbReference>
<evidence type="ECO:0000256" key="5">
    <source>
        <dbReference type="ARBA" id="ARBA00023125"/>
    </source>
</evidence>
<evidence type="ECO:0000259" key="7">
    <source>
        <dbReference type="SMART" id="SM00470"/>
    </source>
</evidence>
<dbReference type="FunFam" id="3.90.1530.30:FF:000001">
    <property type="entry name" value="Chromosome partitioning protein ParB"/>
    <property type="match status" value="1"/>
</dbReference>
<dbReference type="Pfam" id="PF17762">
    <property type="entry name" value="HTH_ParB"/>
    <property type="match status" value="1"/>
</dbReference>
<keyword evidence="6" id="KW-0175">Coiled coil</keyword>
<dbReference type="GO" id="GO:0005694">
    <property type="term" value="C:chromosome"/>
    <property type="evidence" value="ECO:0007669"/>
    <property type="project" value="TreeGrafter"/>
</dbReference>
<dbReference type="NCBIfam" id="TIGR00180">
    <property type="entry name" value="parB_part"/>
    <property type="match status" value="1"/>
</dbReference>
<feature type="coiled-coil region" evidence="6">
    <location>
        <begin position="201"/>
        <end position="228"/>
    </location>
</feature>